<dbReference type="EMBL" id="CP165727">
    <property type="protein sequence ID" value="XDV68643.1"/>
    <property type="molecule type" value="Genomic_DNA"/>
</dbReference>
<accession>A0AB39YF84</accession>
<organism evidence="1">
    <name type="scientific">Streptomyces sp. R33</name>
    <dbReference type="NCBI Taxonomy" id="3238629"/>
    <lineage>
        <taxon>Bacteria</taxon>
        <taxon>Bacillati</taxon>
        <taxon>Actinomycetota</taxon>
        <taxon>Actinomycetes</taxon>
        <taxon>Kitasatosporales</taxon>
        <taxon>Streptomycetaceae</taxon>
        <taxon>Streptomyces</taxon>
    </lineage>
</organism>
<gene>
    <name evidence="1" type="ORF">AB5J51_40110</name>
</gene>
<sequence length="94" mass="10442">MYRKHREGMVVHVQTTRGGVVEAVDEAALARISALGTVQLAVPRLAPGDRMRPTTDLLSSPLRVFLTGDSQEQLLADHRRIRLLADAVFRLTPR</sequence>
<dbReference type="AlphaFoldDB" id="A0AB39YF84"/>
<name>A0AB39YF84_9ACTN</name>
<evidence type="ECO:0000313" key="1">
    <source>
        <dbReference type="EMBL" id="XDV68643.1"/>
    </source>
</evidence>
<protein>
    <submittedName>
        <fullName evidence="1">Uncharacterized protein</fullName>
    </submittedName>
</protein>
<dbReference type="RefSeq" id="WP_369780135.1">
    <property type="nucleotide sequence ID" value="NZ_CP165727.1"/>
</dbReference>
<reference evidence="1" key="1">
    <citation type="submission" date="2024-08" db="EMBL/GenBank/DDBJ databases">
        <authorList>
            <person name="Yu S.T."/>
        </authorList>
    </citation>
    <scope>NUCLEOTIDE SEQUENCE</scope>
    <source>
        <strain evidence="1">R33</strain>
    </source>
</reference>
<proteinExistence type="predicted"/>